<dbReference type="PATRIC" id="fig|1302649.3.peg.115"/>
<dbReference type="Gene3D" id="2.160.10.10">
    <property type="entry name" value="Hexapeptide repeat proteins"/>
    <property type="match status" value="1"/>
</dbReference>
<evidence type="ECO:0000256" key="2">
    <source>
        <dbReference type="ARBA" id="ARBA00022679"/>
    </source>
</evidence>
<keyword evidence="5" id="KW-0457">Lysine biosynthesis</keyword>
<dbReference type="InterPro" id="IPR018357">
    <property type="entry name" value="Hexapep_transf_CS"/>
</dbReference>
<keyword evidence="3" id="KW-0677">Repeat</keyword>
<dbReference type="EC" id="2.-.-.-" evidence="6"/>
<dbReference type="GO" id="GO:0019877">
    <property type="term" value="P:diaminopimelate biosynthetic process"/>
    <property type="evidence" value="ECO:0007669"/>
    <property type="project" value="UniProtKB-KW"/>
</dbReference>
<dbReference type="Pfam" id="PF00132">
    <property type="entry name" value="Hexapep"/>
    <property type="match status" value="1"/>
</dbReference>
<dbReference type="AlphaFoldDB" id="A0A091CFY4"/>
<dbReference type="InterPro" id="IPR011004">
    <property type="entry name" value="Trimer_LpxA-like_sf"/>
</dbReference>
<name>A0A091CFY4_9ENTE</name>
<accession>A0A091CFY4</accession>
<proteinExistence type="predicted"/>
<dbReference type="PANTHER" id="PTHR43300:SF10">
    <property type="entry name" value="2,3,4,5-TETRAHYDROPYRIDINE-2,6-DICARBOXYLATE N-ACETYLTRANSFERASE"/>
    <property type="match status" value="1"/>
</dbReference>
<keyword evidence="2 6" id="KW-0808">Transferase</keyword>
<dbReference type="PANTHER" id="PTHR43300">
    <property type="entry name" value="ACETYLTRANSFERASE"/>
    <property type="match status" value="1"/>
</dbReference>
<dbReference type="PROSITE" id="PS00101">
    <property type="entry name" value="HEXAPEP_TRANSFERASES"/>
    <property type="match status" value="1"/>
</dbReference>
<reference evidence="6 7" key="1">
    <citation type="submission" date="2014-08" db="EMBL/GenBank/DDBJ databases">
        <title>Genome sequence of Tetragenococcus muriaticus.</title>
        <authorList>
            <person name="Chuea-nongthon C."/>
            <person name="Rodtong S."/>
            <person name="Yongsawatdigul J."/>
            <person name="Steele J.L."/>
            <person name="Liu X.-y."/>
            <person name="Speers J."/>
            <person name="Glasner J.D."/>
            <person name="Neeno-Eckwall E.C."/>
        </authorList>
    </citation>
    <scope>NUCLEOTIDE SEQUENCE [LARGE SCALE GENOMIC DNA]</scope>
    <source>
        <strain evidence="6 7">PMC-11-5</strain>
    </source>
</reference>
<dbReference type="Proteomes" id="UP000029380">
    <property type="component" value="Unassembled WGS sequence"/>
</dbReference>
<evidence type="ECO:0000256" key="1">
    <source>
        <dbReference type="ARBA" id="ARBA00022605"/>
    </source>
</evidence>
<evidence type="ECO:0000313" key="7">
    <source>
        <dbReference type="Proteomes" id="UP000029380"/>
    </source>
</evidence>
<evidence type="ECO:0000256" key="5">
    <source>
        <dbReference type="ARBA" id="ARBA00023154"/>
    </source>
</evidence>
<comment type="caution">
    <text evidence="6">The sequence shown here is derived from an EMBL/GenBank/DDBJ whole genome shotgun (WGS) entry which is preliminary data.</text>
</comment>
<evidence type="ECO:0000256" key="4">
    <source>
        <dbReference type="ARBA" id="ARBA00022915"/>
    </source>
</evidence>
<evidence type="ECO:0000313" key="6">
    <source>
        <dbReference type="EMBL" id="KFN93713.1"/>
    </source>
</evidence>
<dbReference type="GO" id="GO:0009085">
    <property type="term" value="P:lysine biosynthetic process"/>
    <property type="evidence" value="ECO:0007669"/>
    <property type="project" value="UniProtKB-KW"/>
</dbReference>
<evidence type="ECO:0000256" key="3">
    <source>
        <dbReference type="ARBA" id="ARBA00022737"/>
    </source>
</evidence>
<dbReference type="InterPro" id="IPR001451">
    <property type="entry name" value="Hexapep"/>
</dbReference>
<protein>
    <submittedName>
        <fullName evidence="6">Isoleucine patch superfamily acetyltransferase</fullName>
        <ecNumber evidence="6">2.-.-.-</ecNumber>
    </submittedName>
</protein>
<organism evidence="6 7">
    <name type="scientific">Tetragenococcus muriaticus PMC-11-5</name>
    <dbReference type="NCBI Taxonomy" id="1302649"/>
    <lineage>
        <taxon>Bacteria</taxon>
        <taxon>Bacillati</taxon>
        <taxon>Bacillota</taxon>
        <taxon>Bacilli</taxon>
        <taxon>Lactobacillales</taxon>
        <taxon>Enterococcaceae</taxon>
        <taxon>Tetragenococcus</taxon>
    </lineage>
</organism>
<sequence>MWIGASATILPGVTVGENSVVAAGAVVTKDVSKDTVVAGVPARPIKKINS</sequence>
<dbReference type="GO" id="GO:0016740">
    <property type="term" value="F:transferase activity"/>
    <property type="evidence" value="ECO:0007669"/>
    <property type="project" value="UniProtKB-KW"/>
</dbReference>
<dbReference type="EMBL" id="JPVU01000015">
    <property type="protein sequence ID" value="KFN93713.1"/>
    <property type="molecule type" value="Genomic_DNA"/>
</dbReference>
<keyword evidence="1" id="KW-0028">Amino-acid biosynthesis</keyword>
<dbReference type="InterPro" id="IPR050179">
    <property type="entry name" value="Trans_hexapeptide_repeat"/>
</dbReference>
<gene>
    <name evidence="6" type="ORF">TMUPMC115_0114</name>
</gene>
<dbReference type="SUPFAM" id="SSF51161">
    <property type="entry name" value="Trimeric LpxA-like enzymes"/>
    <property type="match status" value="1"/>
</dbReference>
<keyword evidence="4" id="KW-0220">Diaminopimelate biosynthesis</keyword>